<sequence length="272" mass="30094">MRTLCIYNAKGGVGKTTSAMGLASYLAVWGKKTLLVDFDPQGNATSGLGVLHQPEETIYHALLSGQDYTSVIKKTHLTSLDVVPASQDLAGALIELVALPERETYLRNFIEKVRESYEFIIIDLGPSLNLLTVNGLLAADEVLIPIQCEYYSLEGVSQLLATIEMIRNNLGHKLKIAGALLTMYDDNQKLSEEVADEIRKNFPHYVYEAVIPRSISLAEAPSFRRPIVLYAPQSPGAQAYEKLALEVIRQGSENGSHDENDIAASFRERRRD</sequence>
<evidence type="ECO:0000259" key="2">
    <source>
        <dbReference type="Pfam" id="PF13614"/>
    </source>
</evidence>
<dbReference type="InterPro" id="IPR025669">
    <property type="entry name" value="AAA_dom"/>
</dbReference>
<name>A0A1F6BVN6_9BACT</name>
<accession>A0A1F6BVN6</accession>
<dbReference type="InterPro" id="IPR050678">
    <property type="entry name" value="DNA_Partitioning_ATPase"/>
</dbReference>
<organism evidence="3 4">
    <name type="scientific">Candidatus Jorgensenbacteria bacterium RIFCSPLOWO2_01_FULL_45_25b</name>
    <dbReference type="NCBI Taxonomy" id="1798471"/>
    <lineage>
        <taxon>Bacteria</taxon>
        <taxon>Candidatus Joergenseniibacteriota</taxon>
    </lineage>
</organism>
<dbReference type="STRING" id="1798471.A3A21_01335"/>
<reference evidence="3 4" key="1">
    <citation type="journal article" date="2016" name="Nat. Commun.">
        <title>Thousands of microbial genomes shed light on interconnected biogeochemical processes in an aquifer system.</title>
        <authorList>
            <person name="Anantharaman K."/>
            <person name="Brown C.T."/>
            <person name="Hug L.A."/>
            <person name="Sharon I."/>
            <person name="Castelle C.J."/>
            <person name="Probst A.J."/>
            <person name="Thomas B.C."/>
            <person name="Singh A."/>
            <person name="Wilkins M.J."/>
            <person name="Karaoz U."/>
            <person name="Brodie E.L."/>
            <person name="Williams K.H."/>
            <person name="Hubbard S.S."/>
            <person name="Banfield J.F."/>
        </authorList>
    </citation>
    <scope>NUCLEOTIDE SEQUENCE [LARGE SCALE GENOMIC DNA]</scope>
</reference>
<feature type="region of interest" description="Disordered" evidence="1">
    <location>
        <begin position="251"/>
        <end position="272"/>
    </location>
</feature>
<dbReference type="Pfam" id="PF13614">
    <property type="entry name" value="AAA_31"/>
    <property type="match status" value="1"/>
</dbReference>
<protein>
    <recommendedName>
        <fullName evidence="2">AAA domain-containing protein</fullName>
    </recommendedName>
</protein>
<dbReference type="Proteomes" id="UP000176996">
    <property type="component" value="Unassembled WGS sequence"/>
</dbReference>
<dbReference type="CDD" id="cd02042">
    <property type="entry name" value="ParAB_family"/>
    <property type="match status" value="1"/>
</dbReference>
<dbReference type="SUPFAM" id="SSF52540">
    <property type="entry name" value="P-loop containing nucleoside triphosphate hydrolases"/>
    <property type="match status" value="1"/>
</dbReference>
<dbReference type="PANTHER" id="PTHR13696">
    <property type="entry name" value="P-LOOP CONTAINING NUCLEOSIDE TRIPHOSPHATE HYDROLASE"/>
    <property type="match status" value="1"/>
</dbReference>
<comment type="caution">
    <text evidence="3">The sequence shown here is derived from an EMBL/GenBank/DDBJ whole genome shotgun (WGS) entry which is preliminary data.</text>
</comment>
<dbReference type="FunFam" id="3.40.50.300:FF:000285">
    <property type="entry name" value="Sporulation initiation inhibitor Soj"/>
    <property type="match status" value="1"/>
</dbReference>
<dbReference type="InterPro" id="IPR027417">
    <property type="entry name" value="P-loop_NTPase"/>
</dbReference>
<feature type="domain" description="AAA" evidence="2">
    <location>
        <begin position="1"/>
        <end position="176"/>
    </location>
</feature>
<proteinExistence type="predicted"/>
<gene>
    <name evidence="3" type="ORF">A3A21_01335</name>
</gene>
<dbReference type="AlphaFoldDB" id="A0A1F6BVN6"/>
<evidence type="ECO:0000313" key="3">
    <source>
        <dbReference type="EMBL" id="OGG40991.1"/>
    </source>
</evidence>
<dbReference type="EMBL" id="MFKK01000015">
    <property type="protein sequence ID" value="OGG40991.1"/>
    <property type="molecule type" value="Genomic_DNA"/>
</dbReference>
<feature type="compositionally biased region" description="Basic and acidic residues" evidence="1">
    <location>
        <begin position="255"/>
        <end position="272"/>
    </location>
</feature>
<evidence type="ECO:0000313" key="4">
    <source>
        <dbReference type="Proteomes" id="UP000176996"/>
    </source>
</evidence>
<dbReference type="Gene3D" id="3.40.50.300">
    <property type="entry name" value="P-loop containing nucleotide triphosphate hydrolases"/>
    <property type="match status" value="1"/>
</dbReference>
<dbReference type="PANTHER" id="PTHR13696:SF52">
    <property type="entry name" value="PARA FAMILY PROTEIN CT_582"/>
    <property type="match status" value="1"/>
</dbReference>
<evidence type="ECO:0000256" key="1">
    <source>
        <dbReference type="SAM" id="MobiDB-lite"/>
    </source>
</evidence>